<evidence type="ECO:0000256" key="4">
    <source>
        <dbReference type="ARBA" id="ARBA00005884"/>
    </source>
</evidence>
<dbReference type="UniPathway" id="UPA00143"/>
<keyword evidence="6" id="KW-0808">Transferase</keyword>
<dbReference type="CDD" id="cd22582">
    <property type="entry name" value="BRcat_RBR_unk"/>
    <property type="match status" value="1"/>
</dbReference>
<dbReference type="InterPro" id="IPR044066">
    <property type="entry name" value="TRIAD_supradom"/>
</dbReference>
<dbReference type="AlphaFoldDB" id="A0A2Z7DIV7"/>
<dbReference type="InterPro" id="IPR031127">
    <property type="entry name" value="E3_UB_ligase_RBR"/>
</dbReference>
<organism evidence="15 16">
    <name type="scientific">Dorcoceras hygrometricum</name>
    <dbReference type="NCBI Taxonomy" id="472368"/>
    <lineage>
        <taxon>Eukaryota</taxon>
        <taxon>Viridiplantae</taxon>
        <taxon>Streptophyta</taxon>
        <taxon>Embryophyta</taxon>
        <taxon>Tracheophyta</taxon>
        <taxon>Spermatophyta</taxon>
        <taxon>Magnoliopsida</taxon>
        <taxon>eudicotyledons</taxon>
        <taxon>Gunneridae</taxon>
        <taxon>Pentapetalae</taxon>
        <taxon>asterids</taxon>
        <taxon>lamiids</taxon>
        <taxon>Lamiales</taxon>
        <taxon>Gesneriaceae</taxon>
        <taxon>Didymocarpoideae</taxon>
        <taxon>Trichosporeae</taxon>
        <taxon>Loxocarpinae</taxon>
        <taxon>Dorcoceras</taxon>
    </lineage>
</organism>
<evidence type="ECO:0000313" key="15">
    <source>
        <dbReference type="EMBL" id="KZV57921.1"/>
    </source>
</evidence>
<dbReference type="OrthoDB" id="10009520at2759"/>
<dbReference type="EC" id="2.3.2.31" evidence="5"/>
<proteinExistence type="inferred from homology"/>
<comment type="catalytic activity">
    <reaction evidence="1">
        <text>[E2 ubiquitin-conjugating enzyme]-S-ubiquitinyl-L-cysteine + [acceptor protein]-L-lysine = [E2 ubiquitin-conjugating enzyme]-L-cysteine + [acceptor protein]-N(6)-ubiquitinyl-L-lysine.</text>
        <dbReference type="EC" id="2.3.2.31"/>
    </reaction>
</comment>
<feature type="domain" description="RING-type" evidence="14">
    <location>
        <begin position="74"/>
        <end position="285"/>
    </location>
</feature>
<dbReference type="GO" id="GO:0061630">
    <property type="term" value="F:ubiquitin protein ligase activity"/>
    <property type="evidence" value="ECO:0007669"/>
    <property type="project" value="UniProtKB-EC"/>
</dbReference>
<evidence type="ECO:0000256" key="7">
    <source>
        <dbReference type="ARBA" id="ARBA00022723"/>
    </source>
</evidence>
<comment type="function">
    <text evidence="3">Might act as an E3 ubiquitin-protein ligase, or as part of E3 complex, which accepts ubiquitin from specific E2 ubiquitin-conjugating enzymes and then transfers it to substrates.</text>
</comment>
<keyword evidence="8" id="KW-0677">Repeat</keyword>
<dbReference type="Gene3D" id="1.20.120.1750">
    <property type="match status" value="1"/>
</dbReference>
<evidence type="ECO:0000256" key="2">
    <source>
        <dbReference type="ARBA" id="ARBA00001947"/>
    </source>
</evidence>
<sequence>MEEHSISLFCDESYICLLSNKSSEESDDDEALMSDEKFANELQFQEALMASIITSNISPKDSPPKDSKEAGESSKSYCEICAERRENDQMFAIQNCGHGCCITCLNRYIAANITKMGIINQSHTALKCPVVVGCTGNIDYDACREIVPQYLISMWDDAICESMMDASQKFYCPYKDCSSLMVNDSGEAIREAECLSCRRLMCVQCKVPWHSGFGCEEFKGLNESERGREDLMVHQLAKEKKWQRCPSCRIFVDKKEGCLHMTCRCGFQFCYACGATWSSTHGGCR</sequence>
<dbReference type="SMART" id="SM00647">
    <property type="entry name" value="IBR"/>
    <property type="match status" value="2"/>
</dbReference>
<keyword evidence="16" id="KW-1185">Reference proteome</keyword>
<dbReference type="Pfam" id="PF01485">
    <property type="entry name" value="IBR"/>
    <property type="match status" value="2"/>
</dbReference>
<dbReference type="InterPro" id="IPR013083">
    <property type="entry name" value="Znf_RING/FYVE/PHD"/>
</dbReference>
<accession>A0A2Z7DIV7</accession>
<reference evidence="15 16" key="1">
    <citation type="journal article" date="2015" name="Proc. Natl. Acad. Sci. U.S.A.">
        <title>The resurrection genome of Boea hygrometrica: A blueprint for survival of dehydration.</title>
        <authorList>
            <person name="Xiao L."/>
            <person name="Yang G."/>
            <person name="Zhang L."/>
            <person name="Yang X."/>
            <person name="Zhao S."/>
            <person name="Ji Z."/>
            <person name="Zhou Q."/>
            <person name="Hu M."/>
            <person name="Wang Y."/>
            <person name="Chen M."/>
            <person name="Xu Y."/>
            <person name="Jin H."/>
            <person name="Xiao X."/>
            <person name="Hu G."/>
            <person name="Bao F."/>
            <person name="Hu Y."/>
            <person name="Wan P."/>
            <person name="Li L."/>
            <person name="Deng X."/>
            <person name="Kuang T."/>
            <person name="Xiang C."/>
            <person name="Zhu J.K."/>
            <person name="Oliver M.J."/>
            <person name="He Y."/>
        </authorList>
    </citation>
    <scope>NUCLEOTIDE SEQUENCE [LARGE SCALE GENOMIC DNA]</scope>
    <source>
        <strain evidence="16">cv. XS01</strain>
    </source>
</reference>
<dbReference type="FunFam" id="1.20.120.1750:FF:000018">
    <property type="entry name" value="RBR-type E3 ubiquitin transferase"/>
    <property type="match status" value="1"/>
</dbReference>
<keyword evidence="7" id="KW-0479">Metal-binding</keyword>
<name>A0A2Z7DIV7_9LAMI</name>
<comment type="cofactor">
    <cofactor evidence="2">
        <name>Zn(2+)</name>
        <dbReference type="ChEBI" id="CHEBI:29105"/>
    </cofactor>
</comment>
<dbReference type="InterPro" id="IPR001841">
    <property type="entry name" value="Znf_RING"/>
</dbReference>
<dbReference type="EMBL" id="KQ987226">
    <property type="protein sequence ID" value="KZV57921.1"/>
    <property type="molecule type" value="Genomic_DNA"/>
</dbReference>
<gene>
    <name evidence="15" type="ORF">F511_12527</name>
</gene>
<keyword evidence="11" id="KW-0862">Zinc</keyword>
<evidence type="ECO:0000256" key="12">
    <source>
        <dbReference type="PROSITE-ProRule" id="PRU00175"/>
    </source>
</evidence>
<evidence type="ECO:0000259" key="14">
    <source>
        <dbReference type="PROSITE" id="PS51873"/>
    </source>
</evidence>
<evidence type="ECO:0000256" key="8">
    <source>
        <dbReference type="ARBA" id="ARBA00022737"/>
    </source>
</evidence>
<evidence type="ECO:0000259" key="13">
    <source>
        <dbReference type="PROSITE" id="PS50089"/>
    </source>
</evidence>
<keyword evidence="10" id="KW-0833">Ubl conjugation pathway</keyword>
<keyword evidence="9 12" id="KW-0863">Zinc-finger</keyword>
<protein>
    <recommendedName>
        <fullName evidence="5">RBR-type E3 ubiquitin transferase</fullName>
        <ecNumber evidence="5">2.3.2.31</ecNumber>
    </recommendedName>
</protein>
<dbReference type="Proteomes" id="UP000250235">
    <property type="component" value="Unassembled WGS sequence"/>
</dbReference>
<dbReference type="PROSITE" id="PS50089">
    <property type="entry name" value="ZF_RING_2"/>
    <property type="match status" value="1"/>
</dbReference>
<evidence type="ECO:0000313" key="16">
    <source>
        <dbReference type="Proteomes" id="UP000250235"/>
    </source>
</evidence>
<dbReference type="GO" id="GO:0016567">
    <property type="term" value="P:protein ubiquitination"/>
    <property type="evidence" value="ECO:0007669"/>
    <property type="project" value="UniProtKB-UniPathway"/>
</dbReference>
<dbReference type="GO" id="GO:0008270">
    <property type="term" value="F:zinc ion binding"/>
    <property type="evidence" value="ECO:0007669"/>
    <property type="project" value="UniProtKB-KW"/>
</dbReference>
<feature type="domain" description="RING-type" evidence="13">
    <location>
        <begin position="78"/>
        <end position="130"/>
    </location>
</feature>
<dbReference type="CDD" id="cd22584">
    <property type="entry name" value="Rcat_RBR_unk"/>
    <property type="match status" value="1"/>
</dbReference>
<dbReference type="Gene3D" id="3.30.40.10">
    <property type="entry name" value="Zinc/RING finger domain, C3HC4 (zinc finger)"/>
    <property type="match status" value="1"/>
</dbReference>
<dbReference type="SUPFAM" id="SSF57850">
    <property type="entry name" value="RING/U-box"/>
    <property type="match status" value="3"/>
</dbReference>
<dbReference type="InterPro" id="IPR002867">
    <property type="entry name" value="IBR_dom"/>
</dbReference>
<dbReference type="PROSITE" id="PS51873">
    <property type="entry name" value="TRIAD"/>
    <property type="match status" value="1"/>
</dbReference>
<evidence type="ECO:0000256" key="5">
    <source>
        <dbReference type="ARBA" id="ARBA00012251"/>
    </source>
</evidence>
<evidence type="ECO:0000256" key="3">
    <source>
        <dbReference type="ARBA" id="ARBA00003976"/>
    </source>
</evidence>
<evidence type="ECO:0000256" key="10">
    <source>
        <dbReference type="ARBA" id="ARBA00022786"/>
    </source>
</evidence>
<evidence type="ECO:0000256" key="1">
    <source>
        <dbReference type="ARBA" id="ARBA00001798"/>
    </source>
</evidence>
<comment type="similarity">
    <text evidence="4">Belongs to the RBR family. Ariadne subfamily.</text>
</comment>
<dbReference type="PANTHER" id="PTHR11685">
    <property type="entry name" value="RBR FAMILY RING FINGER AND IBR DOMAIN-CONTAINING"/>
    <property type="match status" value="1"/>
</dbReference>
<evidence type="ECO:0000256" key="11">
    <source>
        <dbReference type="ARBA" id="ARBA00022833"/>
    </source>
</evidence>
<evidence type="ECO:0000256" key="6">
    <source>
        <dbReference type="ARBA" id="ARBA00022679"/>
    </source>
</evidence>
<evidence type="ECO:0000256" key="9">
    <source>
        <dbReference type="ARBA" id="ARBA00022771"/>
    </source>
</evidence>